<evidence type="ECO:0000259" key="1">
    <source>
        <dbReference type="PROSITE" id="PS51658"/>
    </source>
</evidence>
<organism evidence="2 4">
    <name type="scientific">Glutamicibacter arilaitensis</name>
    <dbReference type="NCBI Taxonomy" id="256701"/>
    <lineage>
        <taxon>Bacteria</taxon>
        <taxon>Bacillati</taxon>
        <taxon>Actinomycetota</taxon>
        <taxon>Actinomycetes</taxon>
        <taxon>Micrococcales</taxon>
        <taxon>Micrococcaceae</taxon>
        <taxon>Glutamicibacter</taxon>
    </lineage>
</organism>
<feature type="domain" description="BFN" evidence="1">
    <location>
        <begin position="1"/>
        <end position="129"/>
    </location>
</feature>
<dbReference type="PANTHER" id="PTHR15160:SF1">
    <property type="entry name" value="VON HIPPEL-LINDAU DISEASE TUMOR SUPPRESSOR"/>
    <property type="match status" value="1"/>
</dbReference>
<gene>
    <name evidence="2" type="ORF">CIK84_07535</name>
    <name evidence="3" type="ORF">EXY26_11925</name>
</gene>
<dbReference type="Proteomes" id="UP000297638">
    <property type="component" value="Unassembled WGS sequence"/>
</dbReference>
<evidence type="ECO:0000313" key="4">
    <source>
        <dbReference type="Proteomes" id="UP000235739"/>
    </source>
</evidence>
<dbReference type="InterPro" id="IPR003729">
    <property type="entry name" value="Bi_nuclease_dom"/>
</dbReference>
<dbReference type="PROSITE" id="PS51658">
    <property type="entry name" value="BFN"/>
    <property type="match status" value="1"/>
</dbReference>
<dbReference type="EMBL" id="PNQX01000001">
    <property type="protein sequence ID" value="PMQ21392.1"/>
    <property type="molecule type" value="Genomic_DNA"/>
</dbReference>
<dbReference type="GeneID" id="303184786"/>
<dbReference type="Gene3D" id="3.10.690.10">
    <property type="entry name" value="Bifunctional nuclease domain"/>
    <property type="match status" value="1"/>
</dbReference>
<dbReference type="InterPro" id="IPR036104">
    <property type="entry name" value="BFN_sf"/>
</dbReference>
<comment type="caution">
    <text evidence="2">The sequence shown here is derived from an EMBL/GenBank/DDBJ whole genome shotgun (WGS) entry which is preliminary data.</text>
</comment>
<accession>A0A2N7S5I1</accession>
<reference evidence="3 5" key="2">
    <citation type="submission" date="2019-03" db="EMBL/GenBank/DDBJ databases">
        <title>Glutamicibacter sp. LJH19 genome.</title>
        <authorList>
            <person name="Sinai Borker S."/>
            <person name="Kumar R."/>
        </authorList>
    </citation>
    <scope>NUCLEOTIDE SEQUENCE [LARGE SCALE GENOMIC DNA]</scope>
    <source>
        <strain evidence="3 5">LJH19</strain>
    </source>
</reference>
<name>A0A2N7S5I1_9MICC</name>
<dbReference type="EMBL" id="SPDS01000001">
    <property type="protein sequence ID" value="TFH57635.1"/>
    <property type="molecule type" value="Genomic_DNA"/>
</dbReference>
<protein>
    <submittedName>
        <fullName evidence="2">Bifunctional nuclease family protein</fullName>
    </submittedName>
</protein>
<proteinExistence type="predicted"/>
<evidence type="ECO:0000313" key="2">
    <source>
        <dbReference type="EMBL" id="PMQ21392.1"/>
    </source>
</evidence>
<evidence type="ECO:0000313" key="5">
    <source>
        <dbReference type="Proteomes" id="UP000297638"/>
    </source>
</evidence>
<dbReference type="AlphaFoldDB" id="A0A2N7S5I1"/>
<dbReference type="RefSeq" id="WP_013348549.1">
    <property type="nucleotide sequence ID" value="NZ_JABUYH010000004.1"/>
</dbReference>
<dbReference type="OMA" id="LFKNFAD"/>
<dbReference type="GO" id="GO:0004518">
    <property type="term" value="F:nuclease activity"/>
    <property type="evidence" value="ECO:0007669"/>
    <property type="project" value="InterPro"/>
</dbReference>
<sequence>MLELEFAGIRIQLPANQPLLLLRYPEQNLYLPLWIGAPEASAIAMSEQGLTPPRPMTHDLLISVLETLGVELERIEIVSVHNAVFVAELVLSNGKRVDSRSSDAVALAVRAQCPIMCAEDVLQEAGVSIETETEGEEAPEEQLREFREFLDNIDPEDFSS</sequence>
<dbReference type="Pfam" id="PF02577">
    <property type="entry name" value="BFN_dom"/>
    <property type="match status" value="1"/>
</dbReference>
<evidence type="ECO:0000313" key="3">
    <source>
        <dbReference type="EMBL" id="TFH57635.1"/>
    </source>
</evidence>
<dbReference type="SUPFAM" id="SSF103256">
    <property type="entry name" value="Hypothetical protein TM0160"/>
    <property type="match status" value="1"/>
</dbReference>
<reference evidence="2 4" key="1">
    <citation type="journal article" date="2017" name="Elife">
        <title>Extensive horizontal gene transfer in cheese-associated bacteria.</title>
        <authorList>
            <person name="Bonham K.S."/>
            <person name="Wolfe B.E."/>
            <person name="Dutton R.J."/>
        </authorList>
    </citation>
    <scope>NUCLEOTIDE SEQUENCE [LARGE SCALE GENOMIC DNA]</scope>
    <source>
        <strain evidence="2 4">JB182</strain>
    </source>
</reference>
<dbReference type="Proteomes" id="UP000235739">
    <property type="component" value="Unassembled WGS sequence"/>
</dbReference>
<dbReference type="PANTHER" id="PTHR15160">
    <property type="entry name" value="VON HIPPEL-LINDAU PROTEIN"/>
    <property type="match status" value="1"/>
</dbReference>